<name>A0ABX2DC03_9SPHI</name>
<comment type="caution">
    <text evidence="2">The sequence shown here is derived from an EMBL/GenBank/DDBJ whole genome shotgun (WGS) entry which is preliminary data.</text>
</comment>
<dbReference type="Proteomes" id="UP000762110">
    <property type="component" value="Unassembled WGS sequence"/>
</dbReference>
<keyword evidence="1" id="KW-0175">Coiled coil</keyword>
<dbReference type="EMBL" id="JABMKV010000002">
    <property type="protein sequence ID" value="NQX31589.1"/>
    <property type="molecule type" value="Genomic_DNA"/>
</dbReference>
<sequence length="133" mass="15507">MNTIPDLQLSQELQELYLENKEWRSEIDFLKDEHRFFTKLLNAEKLATIRHGKEQIEMIGTNLALLQQKIDDLENLTSKHQHLLESILSDNEKHIGLELIEQNAAISKEIKFLLASDRQIKKDLFSLVEGVKI</sequence>
<evidence type="ECO:0000313" key="2">
    <source>
        <dbReference type="EMBL" id="NQX31589.1"/>
    </source>
</evidence>
<feature type="coiled-coil region" evidence="1">
    <location>
        <begin position="13"/>
        <end position="83"/>
    </location>
</feature>
<accession>A0ABX2DC03</accession>
<keyword evidence="3" id="KW-1185">Reference proteome</keyword>
<evidence type="ECO:0000313" key="3">
    <source>
        <dbReference type="Proteomes" id="UP000762110"/>
    </source>
</evidence>
<gene>
    <name evidence="2" type="ORF">HQN85_07625</name>
</gene>
<protein>
    <submittedName>
        <fullName evidence="2">Uncharacterized protein</fullName>
    </submittedName>
</protein>
<dbReference type="RefSeq" id="WP_173270891.1">
    <property type="nucleotide sequence ID" value="NZ_JABMKV010000002.1"/>
</dbReference>
<proteinExistence type="predicted"/>
<reference evidence="2 3" key="1">
    <citation type="submission" date="2020-05" db="EMBL/GenBank/DDBJ databases">
        <title>Description of Pedobacter foliorum sp. nov.</title>
        <authorList>
            <person name="Qi S."/>
            <person name="Carlier A."/>
            <person name="Cnockaert M."/>
            <person name="Vandamme P."/>
        </authorList>
    </citation>
    <scope>NUCLEOTIDE SEQUENCE [LARGE SCALE GENOMIC DNA]</scope>
    <source>
        <strain evidence="2 3">LMG 31300</strain>
    </source>
</reference>
<evidence type="ECO:0000256" key="1">
    <source>
        <dbReference type="SAM" id="Coils"/>
    </source>
</evidence>
<organism evidence="2 3">
    <name type="scientific">Pedobacter boryungensis</name>
    <dbReference type="NCBI Taxonomy" id="869962"/>
    <lineage>
        <taxon>Bacteria</taxon>
        <taxon>Pseudomonadati</taxon>
        <taxon>Bacteroidota</taxon>
        <taxon>Sphingobacteriia</taxon>
        <taxon>Sphingobacteriales</taxon>
        <taxon>Sphingobacteriaceae</taxon>
        <taxon>Pedobacter</taxon>
    </lineage>
</organism>